<organism evidence="2 3">
    <name type="scientific">Stylosanthes scabra</name>
    <dbReference type="NCBI Taxonomy" id="79078"/>
    <lineage>
        <taxon>Eukaryota</taxon>
        <taxon>Viridiplantae</taxon>
        <taxon>Streptophyta</taxon>
        <taxon>Embryophyta</taxon>
        <taxon>Tracheophyta</taxon>
        <taxon>Spermatophyta</taxon>
        <taxon>Magnoliopsida</taxon>
        <taxon>eudicotyledons</taxon>
        <taxon>Gunneridae</taxon>
        <taxon>Pentapetalae</taxon>
        <taxon>rosids</taxon>
        <taxon>fabids</taxon>
        <taxon>Fabales</taxon>
        <taxon>Fabaceae</taxon>
        <taxon>Papilionoideae</taxon>
        <taxon>50 kb inversion clade</taxon>
        <taxon>dalbergioids sensu lato</taxon>
        <taxon>Dalbergieae</taxon>
        <taxon>Pterocarpus clade</taxon>
        <taxon>Stylosanthes</taxon>
    </lineage>
</organism>
<evidence type="ECO:0000256" key="1">
    <source>
        <dbReference type="SAM" id="MobiDB-lite"/>
    </source>
</evidence>
<gene>
    <name evidence="2" type="ORF">PIB30_026972</name>
</gene>
<protein>
    <submittedName>
        <fullName evidence="2">Uncharacterized protein</fullName>
    </submittedName>
</protein>
<feature type="compositionally biased region" description="Low complexity" evidence="1">
    <location>
        <begin position="42"/>
        <end position="57"/>
    </location>
</feature>
<proteinExistence type="predicted"/>
<accession>A0ABU6QA15</accession>
<feature type="region of interest" description="Disordered" evidence="1">
    <location>
        <begin position="38"/>
        <end position="57"/>
    </location>
</feature>
<dbReference type="EMBL" id="JASCZI010000103">
    <property type="protein sequence ID" value="MED6108752.1"/>
    <property type="molecule type" value="Genomic_DNA"/>
</dbReference>
<comment type="caution">
    <text evidence="2">The sequence shown here is derived from an EMBL/GenBank/DDBJ whole genome shotgun (WGS) entry which is preliminary data.</text>
</comment>
<feature type="compositionally biased region" description="Basic and acidic residues" evidence="1">
    <location>
        <begin position="1"/>
        <end position="12"/>
    </location>
</feature>
<feature type="region of interest" description="Disordered" evidence="1">
    <location>
        <begin position="104"/>
        <end position="137"/>
    </location>
</feature>
<evidence type="ECO:0000313" key="2">
    <source>
        <dbReference type="EMBL" id="MED6108752.1"/>
    </source>
</evidence>
<feature type="region of interest" description="Disordered" evidence="1">
    <location>
        <begin position="1"/>
        <end position="23"/>
    </location>
</feature>
<feature type="compositionally biased region" description="Acidic residues" evidence="1">
    <location>
        <begin position="111"/>
        <end position="137"/>
    </location>
</feature>
<name>A0ABU6QA15_9FABA</name>
<evidence type="ECO:0000313" key="3">
    <source>
        <dbReference type="Proteomes" id="UP001341840"/>
    </source>
</evidence>
<sequence length="137" mass="14869">MTGKEDHNHDPEPASGDEPNSNVKLLCHRKTNHHRHLVKECSPLSSTPPSSLAAPPPGLSLSLAVTKPLLRIPGAAAAAVGSPAEEGKWNFYKEKRGKTLWIDLQSSDGSESNDLDYCTDESADDDDDEVEYEDSDD</sequence>
<reference evidence="2 3" key="1">
    <citation type="journal article" date="2023" name="Plants (Basel)">
        <title>Bridging the Gap: Combining Genomics and Transcriptomics Approaches to Understand Stylosanthes scabra, an Orphan Legume from the Brazilian Caatinga.</title>
        <authorList>
            <person name="Ferreira-Neto J.R.C."/>
            <person name="da Silva M.D."/>
            <person name="Binneck E."/>
            <person name="de Melo N.F."/>
            <person name="da Silva R.H."/>
            <person name="de Melo A.L.T.M."/>
            <person name="Pandolfi V."/>
            <person name="Bustamante F.O."/>
            <person name="Brasileiro-Vidal A.C."/>
            <person name="Benko-Iseppon A.M."/>
        </authorList>
    </citation>
    <scope>NUCLEOTIDE SEQUENCE [LARGE SCALE GENOMIC DNA]</scope>
    <source>
        <tissue evidence="2">Leaves</tissue>
    </source>
</reference>
<keyword evidence="3" id="KW-1185">Reference proteome</keyword>
<dbReference type="Proteomes" id="UP001341840">
    <property type="component" value="Unassembled WGS sequence"/>
</dbReference>